<dbReference type="PATRIC" id="fig|1423792.3.peg.153"/>
<keyword evidence="6" id="KW-1185">Reference proteome</keyword>
<dbReference type="Pfam" id="PF00232">
    <property type="entry name" value="Glyco_hydro_1"/>
    <property type="match status" value="2"/>
</dbReference>
<evidence type="ECO:0000256" key="3">
    <source>
        <dbReference type="ARBA" id="ARBA00023295"/>
    </source>
</evidence>
<dbReference type="GO" id="GO:0005975">
    <property type="term" value="P:carbohydrate metabolic process"/>
    <property type="evidence" value="ECO:0007669"/>
    <property type="project" value="InterPro"/>
</dbReference>
<organism evidence="5 6">
    <name type="scientific">Schleiferilactobacillus perolens DSM 12744</name>
    <dbReference type="NCBI Taxonomy" id="1423792"/>
    <lineage>
        <taxon>Bacteria</taxon>
        <taxon>Bacillati</taxon>
        <taxon>Bacillota</taxon>
        <taxon>Bacilli</taxon>
        <taxon>Lactobacillales</taxon>
        <taxon>Lactobacillaceae</taxon>
        <taxon>Schleiferilactobacillus</taxon>
    </lineage>
</organism>
<dbReference type="InterPro" id="IPR001360">
    <property type="entry name" value="Glyco_hydro_1"/>
</dbReference>
<name>A0A0R1N2F5_9LACO</name>
<evidence type="ECO:0000313" key="5">
    <source>
        <dbReference type="EMBL" id="KRL14502.1"/>
    </source>
</evidence>
<dbReference type="PANTHER" id="PTHR10353:SF209">
    <property type="entry name" value="GALACTOLIPID GALACTOSYLTRANSFERASE SFR2, CHLOROPLASTIC"/>
    <property type="match status" value="1"/>
</dbReference>
<evidence type="ECO:0000256" key="1">
    <source>
        <dbReference type="ARBA" id="ARBA00010838"/>
    </source>
</evidence>
<keyword evidence="3" id="KW-0326">Glycosidase</keyword>
<dbReference type="OrthoDB" id="9765195at2"/>
<sequence>MIDPFSFPNIHFPEQFLFGAATAGEQVEGNNKSQFDTRVYQQNVENEGMQYALPGKAANSWEQFPDDVALLKKMHLNLYRMSIEWSRIEPERGHYDEVAVAHYIDQFKQLREAGIKICLTLHHFAHPQWFEKQGAFRTLDNVSEFQKYLTYIVPKVAPYVDYWIVINESNLPFQYSITERMNLLTYHAIGYGLIKKYSDKPVSSAISFSPKHPFRGSENSLDQLMAKWLDYTENEYFIHALRTGEVTMPEHDAYTVEGLKDSFDYWAVNIYVRQNIDGHKADYRSGDYAATHLDVLPHPFYMEEISPEIIIDMAARFSDKPILITENGFATTNDDVRIVYIAEMLQEIHQAIQMGYPIIGYTHWSLLDNWEWGDTTPTFGLASVDGQFNRHLKHSGEFYGDIAESGQLTQEILRQYLHEQPKLD</sequence>
<dbReference type="SUPFAM" id="SSF51445">
    <property type="entry name" value="(Trans)glycosidases"/>
    <property type="match status" value="1"/>
</dbReference>
<gene>
    <name evidence="5" type="ORF">FD09_GL000150</name>
</gene>
<protein>
    <recommendedName>
        <fullName evidence="7">Beta-glucosidase</fullName>
    </recommendedName>
</protein>
<dbReference type="EMBL" id="AZEC01000001">
    <property type="protein sequence ID" value="KRL14502.1"/>
    <property type="molecule type" value="Genomic_DNA"/>
</dbReference>
<comment type="caution">
    <text evidence="5">The sequence shown here is derived from an EMBL/GenBank/DDBJ whole genome shotgun (WGS) entry which is preliminary data.</text>
</comment>
<dbReference type="STRING" id="1423792.FD09_GL000150"/>
<dbReference type="Gene3D" id="3.20.20.80">
    <property type="entry name" value="Glycosidases"/>
    <property type="match status" value="1"/>
</dbReference>
<dbReference type="AlphaFoldDB" id="A0A0R1N2F5"/>
<dbReference type="GO" id="GO:0008422">
    <property type="term" value="F:beta-glucosidase activity"/>
    <property type="evidence" value="ECO:0007669"/>
    <property type="project" value="TreeGrafter"/>
</dbReference>
<reference evidence="5 6" key="1">
    <citation type="journal article" date="2015" name="Genome Announc.">
        <title>Expanding the biotechnology potential of lactobacilli through comparative genomics of 213 strains and associated genera.</title>
        <authorList>
            <person name="Sun Z."/>
            <person name="Harris H.M."/>
            <person name="McCann A."/>
            <person name="Guo C."/>
            <person name="Argimon S."/>
            <person name="Zhang W."/>
            <person name="Yang X."/>
            <person name="Jeffery I.B."/>
            <person name="Cooney J.C."/>
            <person name="Kagawa T.F."/>
            <person name="Liu W."/>
            <person name="Song Y."/>
            <person name="Salvetti E."/>
            <person name="Wrobel A."/>
            <person name="Rasinkangas P."/>
            <person name="Parkhill J."/>
            <person name="Rea M.C."/>
            <person name="O'Sullivan O."/>
            <person name="Ritari J."/>
            <person name="Douillard F.P."/>
            <person name="Paul Ross R."/>
            <person name="Yang R."/>
            <person name="Briner A.E."/>
            <person name="Felis G.E."/>
            <person name="de Vos W.M."/>
            <person name="Barrangou R."/>
            <person name="Klaenhammer T.R."/>
            <person name="Caufield P.W."/>
            <person name="Cui Y."/>
            <person name="Zhang H."/>
            <person name="O'Toole P.W."/>
        </authorList>
    </citation>
    <scope>NUCLEOTIDE SEQUENCE [LARGE SCALE GENOMIC DNA]</scope>
    <source>
        <strain evidence="5 6">DSM 12744</strain>
    </source>
</reference>
<comment type="similarity">
    <text evidence="1 4">Belongs to the glycosyl hydrolase 1 family.</text>
</comment>
<evidence type="ECO:0008006" key="7">
    <source>
        <dbReference type="Google" id="ProtNLM"/>
    </source>
</evidence>
<proteinExistence type="inferred from homology"/>
<dbReference type="PRINTS" id="PR00131">
    <property type="entry name" value="GLHYDRLASE1"/>
</dbReference>
<dbReference type="RefSeq" id="WP_057817266.1">
    <property type="nucleotide sequence ID" value="NZ_AZEC01000001.1"/>
</dbReference>
<dbReference type="InterPro" id="IPR017853">
    <property type="entry name" value="GH"/>
</dbReference>
<dbReference type="Proteomes" id="UP000051330">
    <property type="component" value="Unassembled WGS sequence"/>
</dbReference>
<keyword evidence="2" id="KW-0378">Hydrolase</keyword>
<dbReference type="PANTHER" id="PTHR10353">
    <property type="entry name" value="GLYCOSYL HYDROLASE"/>
    <property type="match status" value="1"/>
</dbReference>
<evidence type="ECO:0000256" key="4">
    <source>
        <dbReference type="RuleBase" id="RU003690"/>
    </source>
</evidence>
<evidence type="ECO:0000313" key="6">
    <source>
        <dbReference type="Proteomes" id="UP000051330"/>
    </source>
</evidence>
<accession>A0A0R1N2F5</accession>
<evidence type="ECO:0000256" key="2">
    <source>
        <dbReference type="ARBA" id="ARBA00022801"/>
    </source>
</evidence>